<dbReference type="Gene3D" id="3.30.450.40">
    <property type="match status" value="2"/>
</dbReference>
<keyword evidence="7" id="KW-1185">Reference proteome</keyword>
<dbReference type="PANTHER" id="PTHR34236:SF1">
    <property type="entry name" value="DIMETHYL SULFOXIDE REDUCTASE TRANSCRIPTIONAL ACTIVATOR"/>
    <property type="match status" value="1"/>
</dbReference>
<feature type="domain" description="GAF" evidence="4">
    <location>
        <begin position="195"/>
        <end position="331"/>
    </location>
</feature>
<protein>
    <submittedName>
        <fullName evidence="6">GAF domain-containing protein</fullName>
    </submittedName>
</protein>
<gene>
    <name evidence="6" type="ORF">SAMN05216559_0538</name>
</gene>
<dbReference type="InterPro" id="IPR029016">
    <property type="entry name" value="GAF-like_dom_sf"/>
</dbReference>
<dbReference type="OrthoDB" id="342253at2157"/>
<dbReference type="STRING" id="767519.SAMN05216559_0538"/>
<accession>A0A1I6KC41</accession>
<dbReference type="Gene3D" id="1.10.10.10">
    <property type="entry name" value="Winged helix-like DNA-binding domain superfamily/Winged helix DNA-binding domain"/>
    <property type="match status" value="1"/>
</dbReference>
<evidence type="ECO:0000313" key="6">
    <source>
        <dbReference type="EMBL" id="SFR88813.1"/>
    </source>
</evidence>
<evidence type="ECO:0000256" key="2">
    <source>
        <dbReference type="ARBA" id="ARBA00023163"/>
    </source>
</evidence>
<keyword evidence="2" id="KW-0804">Transcription</keyword>
<dbReference type="InterPro" id="IPR036388">
    <property type="entry name" value="WH-like_DNA-bd_sf"/>
</dbReference>
<dbReference type="EMBL" id="FOZK01000001">
    <property type="protein sequence ID" value="SFR88813.1"/>
    <property type="molecule type" value="Genomic_DNA"/>
</dbReference>
<proteinExistence type="predicted"/>
<dbReference type="SUPFAM" id="SSF55781">
    <property type="entry name" value="GAF domain-like"/>
    <property type="match status" value="1"/>
</dbReference>
<name>A0A1I6KC41_9EURY</name>
<dbReference type="InterPro" id="IPR003018">
    <property type="entry name" value="GAF"/>
</dbReference>
<dbReference type="Pfam" id="PF13185">
    <property type="entry name" value="GAF_2"/>
    <property type="match status" value="1"/>
</dbReference>
<dbReference type="Pfam" id="PF04967">
    <property type="entry name" value="HTH_10"/>
    <property type="match status" value="1"/>
</dbReference>
<keyword evidence="1" id="KW-0805">Transcription regulation</keyword>
<sequence length="563" mass="60414">MLDRDEAPRRRASGVRAASEALSAAASPQAVADVLVEVVTAIRGIDGAAAFLVDGTAGSLRETASTFDRDDRSLADGIGTIARDAYLDGDPVVCTELNTDSGTAASATIEPLGGYGTLVSVTGGATVDGESRTLLTSLAAVATHRLERIECERGLRRCTRDRQRDSARLARFDDVTDVVFGLERAVTAATCRADIERAVCERLAASEGVAFAWIGHVGPDDERVVPAATAGRERGYLDAVDRTLTSSNSEPAVVAARDREATTVGTVASGRRSASWRREALARDVQSAQAVPLTVDDRFAGVLAVYSADDSAGTDLWRRTLDHVAAVVTHAVGSLDRKRALLSDAVVELELQLVGGDDVFGRIARAAETDLRLDGVTTSNGQLVLFLTTASGGDGSVESTLAGDPAVASVKPVRRDDADCLEVLLREEWLLSHFVEAGAVPQSVEATADGTRVVLTLPTDADVEGFVDSLERRYDQVGLRSRRERTRPVAREQHVWAKLEESLTDRQLETLRTAYLSGYFEWPRESTGEEVAQLLDISQPTFSRHLRTAERKLLSLLFVVEQS</sequence>
<dbReference type="InterPro" id="IPR007050">
    <property type="entry name" value="HTH_bacterioopsin"/>
</dbReference>
<dbReference type="AlphaFoldDB" id="A0A1I6KC41"/>
<evidence type="ECO:0000259" key="5">
    <source>
        <dbReference type="Pfam" id="PF15915"/>
    </source>
</evidence>
<organism evidence="6 7">
    <name type="scientific">Halomicrobium zhouii</name>
    <dbReference type="NCBI Taxonomy" id="767519"/>
    <lineage>
        <taxon>Archaea</taxon>
        <taxon>Methanobacteriati</taxon>
        <taxon>Methanobacteriota</taxon>
        <taxon>Stenosarchaea group</taxon>
        <taxon>Halobacteria</taxon>
        <taxon>Halobacteriales</taxon>
        <taxon>Haloarculaceae</taxon>
        <taxon>Halomicrobium</taxon>
    </lineage>
</organism>
<reference evidence="6 7" key="1">
    <citation type="submission" date="2016-10" db="EMBL/GenBank/DDBJ databases">
        <authorList>
            <person name="de Groot N.N."/>
        </authorList>
    </citation>
    <scope>NUCLEOTIDE SEQUENCE [LARGE SCALE GENOMIC DNA]</scope>
    <source>
        <strain evidence="6 7">CGMCC 1.10457</strain>
    </source>
</reference>
<evidence type="ECO:0000313" key="7">
    <source>
        <dbReference type="Proteomes" id="UP000199062"/>
    </source>
</evidence>
<dbReference type="RefSeq" id="WP_089813627.1">
    <property type="nucleotide sequence ID" value="NZ_FOZK01000001.1"/>
</dbReference>
<feature type="domain" description="HTH bat-type" evidence="3">
    <location>
        <begin position="503"/>
        <end position="554"/>
    </location>
</feature>
<dbReference type="Proteomes" id="UP000199062">
    <property type="component" value="Unassembled WGS sequence"/>
</dbReference>
<dbReference type="InterPro" id="IPR031803">
    <property type="entry name" value="BAT_GAF/HTH-assoc"/>
</dbReference>
<evidence type="ECO:0000259" key="3">
    <source>
        <dbReference type="Pfam" id="PF04967"/>
    </source>
</evidence>
<feature type="domain" description="Bacterioopsin transcriptional activator GAF and HTH associated" evidence="5">
    <location>
        <begin position="344"/>
        <end position="493"/>
    </location>
</feature>
<evidence type="ECO:0000256" key="1">
    <source>
        <dbReference type="ARBA" id="ARBA00023015"/>
    </source>
</evidence>
<evidence type="ECO:0000259" key="4">
    <source>
        <dbReference type="Pfam" id="PF13185"/>
    </source>
</evidence>
<dbReference type="Pfam" id="PF15915">
    <property type="entry name" value="BAT"/>
    <property type="match status" value="1"/>
</dbReference>
<dbReference type="PANTHER" id="PTHR34236">
    <property type="entry name" value="DIMETHYL SULFOXIDE REDUCTASE TRANSCRIPTIONAL ACTIVATOR"/>
    <property type="match status" value="1"/>
</dbReference>